<keyword evidence="2" id="KW-0053">Apoptosis</keyword>
<protein>
    <submittedName>
        <fullName evidence="6">Metacaspase-1B</fullName>
    </submittedName>
</protein>
<keyword evidence="3" id="KW-0378">Hydrolase</keyword>
<keyword evidence="4" id="KW-0865">Zymogen</keyword>
<organism evidence="6 7">
    <name type="scientific">Cyphellophora attinorum</name>
    <dbReference type="NCBI Taxonomy" id="1664694"/>
    <lineage>
        <taxon>Eukaryota</taxon>
        <taxon>Fungi</taxon>
        <taxon>Dikarya</taxon>
        <taxon>Ascomycota</taxon>
        <taxon>Pezizomycotina</taxon>
        <taxon>Eurotiomycetes</taxon>
        <taxon>Chaetothyriomycetidae</taxon>
        <taxon>Chaetothyriales</taxon>
        <taxon>Cyphellophoraceae</taxon>
        <taxon>Cyphellophora</taxon>
    </lineage>
</organism>
<evidence type="ECO:0000256" key="4">
    <source>
        <dbReference type="ARBA" id="ARBA00023145"/>
    </source>
</evidence>
<dbReference type="RefSeq" id="XP_018003177.1">
    <property type="nucleotide sequence ID" value="XM_018147322.1"/>
</dbReference>
<keyword evidence="3" id="KW-0645">Protease</keyword>
<dbReference type="InterPro" id="IPR011600">
    <property type="entry name" value="Pept_C14_caspase"/>
</dbReference>
<evidence type="ECO:0000256" key="1">
    <source>
        <dbReference type="ARBA" id="ARBA00009005"/>
    </source>
</evidence>
<dbReference type="GO" id="GO:0006915">
    <property type="term" value="P:apoptotic process"/>
    <property type="evidence" value="ECO:0007669"/>
    <property type="project" value="UniProtKB-KW"/>
</dbReference>
<dbReference type="Gene3D" id="3.40.50.12660">
    <property type="match status" value="2"/>
</dbReference>
<comment type="similarity">
    <text evidence="1">Belongs to the peptidase C14B family.</text>
</comment>
<evidence type="ECO:0000256" key="2">
    <source>
        <dbReference type="ARBA" id="ARBA00022703"/>
    </source>
</evidence>
<dbReference type="Proteomes" id="UP000038010">
    <property type="component" value="Unassembled WGS sequence"/>
</dbReference>
<dbReference type="SUPFAM" id="SSF52129">
    <property type="entry name" value="Caspase-like"/>
    <property type="match status" value="1"/>
</dbReference>
<dbReference type="OrthoDB" id="3223806at2759"/>
<feature type="domain" description="Peptidase C14 caspase" evidence="5">
    <location>
        <begin position="8"/>
        <end position="300"/>
    </location>
</feature>
<dbReference type="VEuPathDB" id="FungiDB:AB675_6990"/>
<dbReference type="EMBL" id="LFJN01000005">
    <property type="protein sequence ID" value="KPI43214.1"/>
    <property type="molecule type" value="Genomic_DNA"/>
</dbReference>
<reference evidence="6 7" key="1">
    <citation type="submission" date="2015-06" db="EMBL/GenBank/DDBJ databases">
        <title>Draft genome of the ant-associated black yeast Phialophora attae CBS 131958.</title>
        <authorList>
            <person name="Moreno L.F."/>
            <person name="Stielow B.J."/>
            <person name="de Hoog S."/>
            <person name="Vicente V.A."/>
            <person name="Weiss V.A."/>
            <person name="de Vries M."/>
            <person name="Cruz L.M."/>
            <person name="Souza E.M."/>
        </authorList>
    </citation>
    <scope>NUCLEOTIDE SEQUENCE [LARGE SCALE GENOMIC DNA]</scope>
    <source>
        <strain evidence="6 7">CBS 131958</strain>
    </source>
</reference>
<dbReference type="AlphaFoldDB" id="A0A0N1HUR3"/>
<evidence type="ECO:0000256" key="3">
    <source>
        <dbReference type="ARBA" id="ARBA00022807"/>
    </source>
</evidence>
<comment type="caution">
    <text evidence="6">The sequence shown here is derived from an EMBL/GenBank/DDBJ whole genome shotgun (WGS) entry which is preliminary data.</text>
</comment>
<dbReference type="PANTHER" id="PTHR48104:SF30">
    <property type="entry name" value="METACASPASE-1"/>
    <property type="match status" value="1"/>
</dbReference>
<dbReference type="GO" id="GO:0005737">
    <property type="term" value="C:cytoplasm"/>
    <property type="evidence" value="ECO:0007669"/>
    <property type="project" value="TreeGrafter"/>
</dbReference>
<dbReference type="GO" id="GO:0006508">
    <property type="term" value="P:proteolysis"/>
    <property type="evidence" value="ECO:0007669"/>
    <property type="project" value="InterPro"/>
</dbReference>
<dbReference type="InterPro" id="IPR050452">
    <property type="entry name" value="Metacaspase"/>
</dbReference>
<keyword evidence="7" id="KW-1185">Reference proteome</keyword>
<sequence>MSGHGNRRKRSLLIGINYTGSQHELHGCHQDIENVADFLSYRGYRPEDQVVLRDDRPGMQMPTGQNIIRAMDWLVSEPGTCNFLHYSGHGGQVEDPTGRHPTGLLDTIVPVDYEETGQISSDFLHKHLISNLPPNSTLFVILDCCHSGSALELPYVYKSDDDGNISMLDNLKEGVKLFAEGADILSGPFSAYKLAEAKDLYAGATNFFRSWQHRNDPEGLGGSDYQGDYAGERKTVTMFSGCRDDQTSADANIGGRASGAMTWAFLESMRKGAGESYMATLQETRFSLRSSRYDQVPQLSVGWEIDLNQPLIM</sequence>
<dbReference type="InterPro" id="IPR029030">
    <property type="entry name" value="Caspase-like_dom_sf"/>
</dbReference>
<dbReference type="GeneID" id="28739201"/>
<dbReference type="GO" id="GO:0004197">
    <property type="term" value="F:cysteine-type endopeptidase activity"/>
    <property type="evidence" value="ECO:0007669"/>
    <property type="project" value="InterPro"/>
</dbReference>
<accession>A0A0N1HUR3</accession>
<keyword evidence="3" id="KW-0788">Thiol protease</keyword>
<name>A0A0N1HUR3_9EURO</name>
<dbReference type="PANTHER" id="PTHR48104">
    <property type="entry name" value="METACASPASE-4"/>
    <property type="match status" value="1"/>
</dbReference>
<evidence type="ECO:0000313" key="6">
    <source>
        <dbReference type="EMBL" id="KPI43214.1"/>
    </source>
</evidence>
<proteinExistence type="inferred from homology"/>
<evidence type="ECO:0000313" key="7">
    <source>
        <dbReference type="Proteomes" id="UP000038010"/>
    </source>
</evidence>
<evidence type="ECO:0000259" key="5">
    <source>
        <dbReference type="Pfam" id="PF00656"/>
    </source>
</evidence>
<dbReference type="Pfam" id="PF00656">
    <property type="entry name" value="Peptidase_C14"/>
    <property type="match status" value="1"/>
</dbReference>
<gene>
    <name evidence="6" type="ORF">AB675_6990</name>
</gene>